<evidence type="ECO:0000313" key="2">
    <source>
        <dbReference type="Proteomes" id="UP000070549"/>
    </source>
</evidence>
<name>A0A133VG59_9EURY</name>
<keyword evidence="2" id="KW-1185">Reference proteome</keyword>
<dbReference type="EMBL" id="LHYC01000015">
    <property type="protein sequence ID" value="KXB05428.1"/>
    <property type="molecule type" value="Genomic_DNA"/>
</dbReference>
<dbReference type="Proteomes" id="UP000070549">
    <property type="component" value="Unassembled WGS sequence"/>
</dbReference>
<protein>
    <submittedName>
        <fullName evidence="1">Uncharacterized protein</fullName>
    </submittedName>
</protein>
<organism evidence="1 2">
    <name type="scientific">candidate division MSBL1 archaeon SCGC-AAA382A03</name>
    <dbReference type="NCBI Taxonomy" id="1698278"/>
    <lineage>
        <taxon>Archaea</taxon>
        <taxon>Methanobacteriati</taxon>
        <taxon>Methanobacteriota</taxon>
        <taxon>candidate division MSBL1</taxon>
    </lineage>
</organism>
<reference evidence="1 2" key="1">
    <citation type="journal article" date="2016" name="Sci. Rep.">
        <title>Metabolic traits of an uncultured archaeal lineage -MSBL1- from brine pools of the Red Sea.</title>
        <authorList>
            <person name="Mwirichia R."/>
            <person name="Alam I."/>
            <person name="Rashid M."/>
            <person name="Vinu M."/>
            <person name="Ba-Alawi W."/>
            <person name="Anthony Kamau A."/>
            <person name="Kamanda Ngugi D."/>
            <person name="Goker M."/>
            <person name="Klenk H.P."/>
            <person name="Bajic V."/>
            <person name="Stingl U."/>
        </authorList>
    </citation>
    <scope>NUCLEOTIDE SEQUENCE [LARGE SCALE GENOMIC DNA]</scope>
    <source>
        <strain evidence="1">SCGC-AAA382A03</strain>
    </source>
</reference>
<comment type="caution">
    <text evidence="1">The sequence shown here is derived from an EMBL/GenBank/DDBJ whole genome shotgun (WGS) entry which is preliminary data.</text>
</comment>
<evidence type="ECO:0000313" key="1">
    <source>
        <dbReference type="EMBL" id="KXB05428.1"/>
    </source>
</evidence>
<proteinExistence type="predicted"/>
<sequence length="69" mass="7755">MSDALSELEDEDFYELGEDRVRRATIKWLDADEKEKELVDAKVLESGDRSLKFAKTSVGSSGWCPRTGS</sequence>
<dbReference type="AlphaFoldDB" id="A0A133VG59"/>
<accession>A0A133VG59</accession>
<gene>
    <name evidence="1" type="ORF">AKJ49_00825</name>
</gene>